<sequence length="211" mass="23680">MEVMQQLQSEVLALKNRQGRVDNNRANDGAENNQHNDLAESSRTEDGRPRRDLRWMDGWKRNCAKKREDDEKIASTTVGVIIKSEEDEEDIPLLQIDVQQLLMEKVLLLGNDALKRFKKVKIEYGEGKPKLRFRDLPVELLAENRSGADGNSTAGRRWKIVDGRTSRRMDNGVNTRLGTAAWKPGGEVGTYGQSGKPVGVHPPKSGTRTTC</sequence>
<dbReference type="EMBL" id="JAOYFB010000003">
    <property type="protein sequence ID" value="KAK4009613.1"/>
    <property type="molecule type" value="Genomic_DNA"/>
</dbReference>
<evidence type="ECO:0000313" key="2">
    <source>
        <dbReference type="EMBL" id="KAK4009613.1"/>
    </source>
</evidence>
<accession>A0ABQ9Z9M6</accession>
<proteinExistence type="predicted"/>
<feature type="region of interest" description="Disordered" evidence="1">
    <location>
        <begin position="15"/>
        <end position="50"/>
    </location>
</feature>
<name>A0ABQ9Z9M6_9CRUS</name>
<reference evidence="2 3" key="1">
    <citation type="journal article" date="2023" name="Nucleic Acids Res.">
        <title>The hologenome of Daphnia magna reveals possible DNA methylation and microbiome-mediated evolution of the host genome.</title>
        <authorList>
            <person name="Chaturvedi A."/>
            <person name="Li X."/>
            <person name="Dhandapani V."/>
            <person name="Marshall H."/>
            <person name="Kissane S."/>
            <person name="Cuenca-Cambronero M."/>
            <person name="Asole G."/>
            <person name="Calvet F."/>
            <person name="Ruiz-Romero M."/>
            <person name="Marangio P."/>
            <person name="Guigo R."/>
            <person name="Rago D."/>
            <person name="Mirbahai L."/>
            <person name="Eastwood N."/>
            <person name="Colbourne J.K."/>
            <person name="Zhou J."/>
            <person name="Mallon E."/>
            <person name="Orsini L."/>
        </authorList>
    </citation>
    <scope>NUCLEOTIDE SEQUENCE [LARGE SCALE GENOMIC DNA]</scope>
    <source>
        <strain evidence="2">LRV0_1</strain>
    </source>
</reference>
<feature type="region of interest" description="Disordered" evidence="1">
    <location>
        <begin position="176"/>
        <end position="211"/>
    </location>
</feature>
<evidence type="ECO:0000313" key="3">
    <source>
        <dbReference type="Proteomes" id="UP001234178"/>
    </source>
</evidence>
<feature type="compositionally biased region" description="Basic and acidic residues" evidence="1">
    <location>
        <begin position="37"/>
        <end position="50"/>
    </location>
</feature>
<comment type="caution">
    <text evidence="2">The sequence shown here is derived from an EMBL/GenBank/DDBJ whole genome shotgun (WGS) entry which is preliminary data.</text>
</comment>
<keyword evidence="3" id="KW-1185">Reference proteome</keyword>
<organism evidence="2 3">
    <name type="scientific">Daphnia magna</name>
    <dbReference type="NCBI Taxonomy" id="35525"/>
    <lineage>
        <taxon>Eukaryota</taxon>
        <taxon>Metazoa</taxon>
        <taxon>Ecdysozoa</taxon>
        <taxon>Arthropoda</taxon>
        <taxon>Crustacea</taxon>
        <taxon>Branchiopoda</taxon>
        <taxon>Diplostraca</taxon>
        <taxon>Cladocera</taxon>
        <taxon>Anomopoda</taxon>
        <taxon>Daphniidae</taxon>
        <taxon>Daphnia</taxon>
    </lineage>
</organism>
<gene>
    <name evidence="2" type="ORF">OUZ56_018747</name>
</gene>
<feature type="compositionally biased region" description="Polar residues" evidence="1">
    <location>
        <begin position="26"/>
        <end position="36"/>
    </location>
</feature>
<dbReference type="Proteomes" id="UP001234178">
    <property type="component" value="Unassembled WGS sequence"/>
</dbReference>
<evidence type="ECO:0000256" key="1">
    <source>
        <dbReference type="SAM" id="MobiDB-lite"/>
    </source>
</evidence>
<protein>
    <submittedName>
        <fullName evidence="2">Uncharacterized protein</fullName>
    </submittedName>
</protein>